<protein>
    <submittedName>
        <fullName evidence="5">Membrane protein</fullName>
    </submittedName>
</protein>
<dbReference type="InterPro" id="IPR001107">
    <property type="entry name" value="Band_7"/>
</dbReference>
<keyword evidence="6" id="KW-1185">Reference proteome</keyword>
<feature type="region of interest" description="Disordered" evidence="3">
    <location>
        <begin position="306"/>
        <end position="362"/>
    </location>
</feature>
<accession>A0A917F2U3</accession>
<evidence type="ECO:0000256" key="3">
    <source>
        <dbReference type="SAM" id="MobiDB-lite"/>
    </source>
</evidence>
<evidence type="ECO:0000259" key="4">
    <source>
        <dbReference type="SMART" id="SM00244"/>
    </source>
</evidence>
<dbReference type="PRINTS" id="PR00721">
    <property type="entry name" value="STOMATIN"/>
</dbReference>
<proteinExistence type="inferred from homology"/>
<dbReference type="EMBL" id="BMCT01000001">
    <property type="protein sequence ID" value="GGF45254.1"/>
    <property type="molecule type" value="Genomic_DNA"/>
</dbReference>
<dbReference type="GO" id="GO:0005886">
    <property type="term" value="C:plasma membrane"/>
    <property type="evidence" value="ECO:0007669"/>
    <property type="project" value="UniProtKB-ARBA"/>
</dbReference>
<name>A0A917F2U3_9HYPH</name>
<dbReference type="SUPFAM" id="SSF117892">
    <property type="entry name" value="Band 7/SPFH domain"/>
    <property type="match status" value="1"/>
</dbReference>
<gene>
    <name evidence="5" type="ORF">GCM10007301_00980</name>
</gene>
<sequence length="362" mass="38080">MILSGASIFVLVLLVLAITVVVAGVKTVPQGYQYTVERFRRYTGTLSPGLNLIVPFIDTIGNRVNVMEQVLNVPTQEVITKDNATVSVDGITFFQVFDAAKASYEVAQLDTAILALTMTNIRTVMGSMDLDQLLSHRDAINERLLHVVDAAAASWGVKVTRIEIRDIVPPADLVNAMGRQMKAEREKRASILEAEGMRQSEILRAEGQKQAHILEAEGRLEAARRDAEARERLAEAEANATSVLSSAVASGEMAALNYYIAEKYVQAFESLAKAPNQKVIMMPYEASALVSSLAGIGEIAREAFGGGSGGGSGGSGPAGGGNRRPASPTGPSAGQNAGAARTTSTPTAGQSVEMRFGGGAGG</sequence>
<dbReference type="Proteomes" id="UP000606044">
    <property type="component" value="Unassembled WGS sequence"/>
</dbReference>
<dbReference type="SMART" id="SM00244">
    <property type="entry name" value="PHB"/>
    <property type="match status" value="1"/>
</dbReference>
<feature type="domain" description="Band 7" evidence="4">
    <location>
        <begin position="23"/>
        <end position="181"/>
    </location>
</feature>
<organism evidence="5 6">
    <name type="scientific">Azorhizobium oxalatiphilum</name>
    <dbReference type="NCBI Taxonomy" id="980631"/>
    <lineage>
        <taxon>Bacteria</taxon>
        <taxon>Pseudomonadati</taxon>
        <taxon>Pseudomonadota</taxon>
        <taxon>Alphaproteobacteria</taxon>
        <taxon>Hyphomicrobiales</taxon>
        <taxon>Xanthobacteraceae</taxon>
        <taxon>Azorhizobium</taxon>
    </lineage>
</organism>
<dbReference type="FunFam" id="3.30.479.30:FF:000004">
    <property type="entry name" value="Putative membrane protease family, stomatin"/>
    <property type="match status" value="1"/>
</dbReference>
<comment type="subcellular location">
    <subcellularLocation>
        <location evidence="1">Membrane</location>
        <topology evidence="1">Single-pass membrane protein</topology>
    </subcellularLocation>
</comment>
<evidence type="ECO:0000313" key="6">
    <source>
        <dbReference type="Proteomes" id="UP000606044"/>
    </source>
</evidence>
<reference evidence="5" key="2">
    <citation type="submission" date="2020-09" db="EMBL/GenBank/DDBJ databases">
        <authorList>
            <person name="Sun Q."/>
            <person name="Sedlacek I."/>
        </authorList>
    </citation>
    <scope>NUCLEOTIDE SEQUENCE</scope>
    <source>
        <strain evidence="5">CCM 7897</strain>
    </source>
</reference>
<feature type="compositionally biased region" description="Polar residues" evidence="3">
    <location>
        <begin position="329"/>
        <end position="350"/>
    </location>
</feature>
<reference evidence="5" key="1">
    <citation type="journal article" date="2014" name="Int. J. Syst. Evol. Microbiol.">
        <title>Complete genome sequence of Corynebacterium casei LMG S-19264T (=DSM 44701T), isolated from a smear-ripened cheese.</title>
        <authorList>
            <consortium name="US DOE Joint Genome Institute (JGI-PGF)"/>
            <person name="Walter F."/>
            <person name="Albersmeier A."/>
            <person name="Kalinowski J."/>
            <person name="Ruckert C."/>
        </authorList>
    </citation>
    <scope>NUCLEOTIDE SEQUENCE</scope>
    <source>
        <strain evidence="5">CCM 7897</strain>
    </source>
</reference>
<dbReference type="Pfam" id="PF01145">
    <property type="entry name" value="Band_7"/>
    <property type="match status" value="1"/>
</dbReference>
<dbReference type="InterPro" id="IPR036013">
    <property type="entry name" value="Band_7/SPFH_dom_sf"/>
</dbReference>
<evidence type="ECO:0000256" key="2">
    <source>
        <dbReference type="ARBA" id="ARBA00008164"/>
    </source>
</evidence>
<evidence type="ECO:0000313" key="5">
    <source>
        <dbReference type="EMBL" id="GGF45254.1"/>
    </source>
</evidence>
<comment type="similarity">
    <text evidence="2">Belongs to the band 7/mec-2 family.</text>
</comment>
<dbReference type="PANTHER" id="PTHR43327:SF10">
    <property type="entry name" value="STOMATIN-LIKE PROTEIN 2, MITOCHONDRIAL"/>
    <property type="match status" value="1"/>
</dbReference>
<feature type="compositionally biased region" description="Gly residues" evidence="3">
    <location>
        <begin position="306"/>
        <end position="322"/>
    </location>
</feature>
<dbReference type="CDD" id="cd08829">
    <property type="entry name" value="SPFH_paraslipin"/>
    <property type="match status" value="1"/>
</dbReference>
<dbReference type="GO" id="GO:0098552">
    <property type="term" value="C:side of membrane"/>
    <property type="evidence" value="ECO:0007669"/>
    <property type="project" value="UniProtKB-ARBA"/>
</dbReference>
<dbReference type="AlphaFoldDB" id="A0A917F2U3"/>
<dbReference type="PANTHER" id="PTHR43327">
    <property type="entry name" value="STOMATIN-LIKE PROTEIN 2, MITOCHONDRIAL"/>
    <property type="match status" value="1"/>
</dbReference>
<dbReference type="Gene3D" id="3.30.479.30">
    <property type="entry name" value="Band 7 domain"/>
    <property type="match status" value="1"/>
</dbReference>
<dbReference type="InterPro" id="IPR001972">
    <property type="entry name" value="Stomatin_HflK_fam"/>
</dbReference>
<comment type="caution">
    <text evidence="5">The sequence shown here is derived from an EMBL/GenBank/DDBJ whole genome shotgun (WGS) entry which is preliminary data.</text>
</comment>
<evidence type="ECO:0000256" key="1">
    <source>
        <dbReference type="ARBA" id="ARBA00004167"/>
    </source>
</evidence>
<dbReference type="InterPro" id="IPR050710">
    <property type="entry name" value="Band7/mec-2_domain"/>
</dbReference>